<protein>
    <submittedName>
        <fullName evidence="4">Single-stranded DNA-binding protein</fullName>
    </submittedName>
</protein>
<accession>G8XSX2</accession>
<evidence type="ECO:0000313" key="4">
    <source>
        <dbReference type="EMBL" id="AEV80918.1"/>
    </source>
</evidence>
<name>G8XSX2_9BETA</name>
<dbReference type="Pfam" id="PF00747">
    <property type="entry name" value="Viral_DNA_bp"/>
    <property type="match status" value="1"/>
</dbReference>
<dbReference type="SUPFAM" id="SSF118208">
    <property type="entry name" value="Viral ssDNA binding protein"/>
    <property type="match status" value="1"/>
</dbReference>
<dbReference type="EMBL" id="FJ483967">
    <property type="protein sequence ID" value="AEV80918.1"/>
    <property type="molecule type" value="Genomic_DNA"/>
</dbReference>
<reference evidence="4" key="1">
    <citation type="submission" date="2011-12" db="EMBL/GenBank/DDBJ databases">
        <title>Comparative genomics of primate cytomegaloviruses.</title>
        <authorList>
            <person name="Davison A.J."/>
            <person name="Holton M."/>
            <person name="Dolan A."/>
            <person name="Dargan D.J."/>
            <person name="Gatherer D."/>
            <person name="Hayward G.S."/>
        </authorList>
    </citation>
    <scope>NUCLEOTIDE SEQUENCE [LARGE SCALE GENOMIC DNA]</scope>
    <source>
        <strain evidence="4">SqSHV</strain>
    </source>
</reference>
<keyword evidence="3 4" id="KW-0238">DNA-binding</keyword>
<dbReference type="Gene3D" id="1.20.190.40">
    <property type="entry name" value="Viral ssDNA binding protein, head domain"/>
    <property type="match status" value="1"/>
</dbReference>
<keyword evidence="5" id="KW-1185">Reference proteome</keyword>
<dbReference type="GO" id="GO:0006260">
    <property type="term" value="P:DNA replication"/>
    <property type="evidence" value="ECO:0007669"/>
    <property type="project" value="UniProtKB-KW"/>
</dbReference>
<evidence type="ECO:0000256" key="1">
    <source>
        <dbReference type="ARBA" id="ARBA00022562"/>
    </source>
</evidence>
<dbReference type="InterPro" id="IPR000635">
    <property type="entry name" value="Viral_ssDNA-bd"/>
</dbReference>
<dbReference type="GO" id="GO:0042025">
    <property type="term" value="C:host cell nucleus"/>
    <property type="evidence" value="ECO:0007669"/>
    <property type="project" value="InterPro"/>
</dbReference>
<dbReference type="InterPro" id="IPR035989">
    <property type="entry name" value="DBP_sf"/>
</dbReference>
<dbReference type="GeneID" id="11464288"/>
<keyword evidence="1" id="KW-1048">Host nucleus</keyword>
<proteinExistence type="inferred from homology"/>
<dbReference type="HAMAP" id="MF_04007">
    <property type="entry name" value="HSV_DNBI"/>
    <property type="match status" value="1"/>
</dbReference>
<dbReference type="GO" id="GO:0003697">
    <property type="term" value="F:single-stranded DNA binding"/>
    <property type="evidence" value="ECO:0007669"/>
    <property type="project" value="InterPro"/>
</dbReference>
<gene>
    <name evidence="4" type="primary">UL57</name>
</gene>
<evidence type="ECO:0000313" key="5">
    <source>
        <dbReference type="Proteomes" id="UP000097892"/>
    </source>
</evidence>
<evidence type="ECO:0000256" key="3">
    <source>
        <dbReference type="ARBA" id="ARBA00023125"/>
    </source>
</evidence>
<organism evidence="4 5">
    <name type="scientific">Saimiriine betaherpesvirus 4</name>
    <dbReference type="NCBI Taxonomy" id="1535247"/>
    <lineage>
        <taxon>Viruses</taxon>
        <taxon>Duplodnaviria</taxon>
        <taxon>Heunggongvirae</taxon>
        <taxon>Peploviricota</taxon>
        <taxon>Herviviricetes</taxon>
        <taxon>Herpesvirales</taxon>
        <taxon>Orthoherpesviridae</taxon>
        <taxon>Betaherpesvirinae</taxon>
        <taxon>Cytomegalovirus</taxon>
        <taxon>Cytomegalovirus saimiriinebeta4</taxon>
    </lineage>
</organism>
<dbReference type="OrthoDB" id="176at10239"/>
<dbReference type="KEGG" id="vg:11464288"/>
<dbReference type="InterPro" id="IPR043031">
    <property type="entry name" value="Viral_ssDBP_head"/>
</dbReference>
<evidence type="ECO:0000256" key="2">
    <source>
        <dbReference type="ARBA" id="ARBA00022705"/>
    </source>
</evidence>
<dbReference type="RefSeq" id="YP_004940230.1">
    <property type="nucleotide sequence ID" value="NC_016448.1"/>
</dbReference>
<dbReference type="Proteomes" id="UP000097892">
    <property type="component" value="Segment"/>
</dbReference>
<keyword evidence="2" id="KW-0235">DNA replication</keyword>
<sequence>MGDSELSAISPVGAAAYLYFMKIDERVNEILSVLSLCNKSSSVVIAPLLVDLTVDHDFSASVRTPVIRYDGGVLTKVTSFCPFAIYFHNTEGIRSFCEDHGNVEELCHETRQRYGVESFQSDAERTSTDINALCSLMGLDANEVTVHVVVGHGLKEFLYAGQLIPCPEECVTVRIGDCEGVRVPLYPSTLFTASETDKDVNDVSLISTNAFVLDRGLYVPSVSEVLFYYLYTSWGQALRFSETTILIESALKQFVHDSQQSVKLTPHKKYFGYMSQKLSNLEKDHLMLSDAVISELGFSFSSVFFDSAYSLSPSMIYSDWPLVMNAKNHQELMQSLIDLKLHFSTHVGALIFSGNSILYQNRLVFFAPSKGSVGGASGSSQDALLRAIQFSNGLVGLCEDSYNDSRRIVKCQGLISKEDRYTPKHLALVCGTCPQLFSAVVWYLNRMSMYNTGTNGADALYNHIVACSSKMCSACGGRCCHTCYGTAFIRVQSRLPTIPKQPKKEPYVVTMFSRFMNDVDILGTFGRRYPSDAKESAGEGKSDDAMTVSNRSTSVDRIYYLTKILEYCKKARLVDPVTGEDVFNIQTKSDFVSVVSALNTFIDDQAMSFVSEVRMKSSRDEVMGSTQAFNLDLNPYALSFNPIFVYEYYRAVLAIIQNVALITATSYIVDNPLTVSSVSRWVNQHFQSIYGAFSTASARKGFLFVRDIKSSKTVDHDRLMDFDSYRHGRYTVIPTEVKLCRLSVYALNMFRVKNRPICRASKGMPGHVFFRRDGTVKRNPAKGCLGFLLYKYHERLFPECPLSCLQFWQRVCANAVPKNISIGDMGEFNNFIKFLLGVTSDYSEHDLTDVQPDSFLSYVENRFHNKFLFYYGFKDYITTLHGLTTRLTCQNHAQFPYLLGATPDFESVVQYMARIKDLKCENGVPAPRAATVARESLMRTIFEQRSLVTVAFSIEKYTGSNSSKDIFQFGQIGYFVGSGVERSLNTSAMGSGDYKFMRQRCVLATKLVDVLIRKPRRDNVLFDADLIKNRVMTALDSDNLEHDPELVAMAEIMSSREDLPERDDVLFFVDGVEAVADSMMSKFTVVSDRGVVDFSLESLEKVFSTGVESVSEEGVHDLSSVFVNNVRDAARGSSSEQVAAGPLLDDGLVPAKRSRL</sequence>